<name>A0AAD9NVL6_RIDPI</name>
<reference evidence="1" key="1">
    <citation type="journal article" date="2023" name="Mol. Biol. Evol.">
        <title>Third-Generation Sequencing Reveals the Adaptive Role of the Epigenome in Three Deep-Sea Polychaetes.</title>
        <authorList>
            <person name="Perez M."/>
            <person name="Aroh O."/>
            <person name="Sun Y."/>
            <person name="Lan Y."/>
            <person name="Juniper S.K."/>
            <person name="Young C.R."/>
            <person name="Angers B."/>
            <person name="Qian P.Y."/>
        </authorList>
    </citation>
    <scope>NUCLEOTIDE SEQUENCE</scope>
    <source>
        <strain evidence="1">R07B-5</strain>
    </source>
</reference>
<organism evidence="1 2">
    <name type="scientific">Ridgeia piscesae</name>
    <name type="common">Tubeworm</name>
    <dbReference type="NCBI Taxonomy" id="27915"/>
    <lineage>
        <taxon>Eukaryota</taxon>
        <taxon>Metazoa</taxon>
        <taxon>Spiralia</taxon>
        <taxon>Lophotrochozoa</taxon>
        <taxon>Annelida</taxon>
        <taxon>Polychaeta</taxon>
        <taxon>Sedentaria</taxon>
        <taxon>Canalipalpata</taxon>
        <taxon>Sabellida</taxon>
        <taxon>Siboglinidae</taxon>
        <taxon>Ridgeia</taxon>
    </lineage>
</organism>
<sequence>MVRQRTQAPRWASFLPGHPRLVLVLAYQRSGSTFFGELFNKDVRAFYLFEPLDGLYSSIYGTLPGWNIPSDIYTYGNGSQRAIPRREGDAVSKMLNNIFSCNFRDLPTEYLTHKFWTQFDRLQRSARQYTHCLRRSGTNVTSCTSILRDHCSGRFGGNWTQMDDCRRGLTSPSGKFQASDNRVNQATIKPAASGNIAHVNDTKQTTLNRMAQMKQQKQQQQKRDDVFRRYSQCLSRQAAMVSPCVSHLQMACQSSDLRVIKTVRAAMFEMDELFRTLPNLRLVHLIRDPRGAVNSRRGYPSFHGIGSGYDVTPEARIYCRDILRDIKARRTLEARYPGRIVEVIYDDLVKSPVAGFRQIYDFLNLTAPPDVTSFNKSTKAATAEQWTEKLSWRNVKDVDAACQELYDVVSNRWPH</sequence>
<proteinExistence type="predicted"/>
<dbReference type="EMBL" id="JAODUO010000344">
    <property type="protein sequence ID" value="KAK2182633.1"/>
    <property type="molecule type" value="Genomic_DNA"/>
</dbReference>
<dbReference type="InterPro" id="IPR051135">
    <property type="entry name" value="Gal/GlcNAc/GalNAc_ST"/>
</dbReference>
<evidence type="ECO:0000313" key="2">
    <source>
        <dbReference type="Proteomes" id="UP001209878"/>
    </source>
</evidence>
<dbReference type="GO" id="GO:0001517">
    <property type="term" value="F:N-acetylglucosamine 6-O-sulfotransferase activity"/>
    <property type="evidence" value="ECO:0007669"/>
    <property type="project" value="TreeGrafter"/>
</dbReference>
<dbReference type="GO" id="GO:0006790">
    <property type="term" value="P:sulfur compound metabolic process"/>
    <property type="evidence" value="ECO:0007669"/>
    <property type="project" value="TreeGrafter"/>
</dbReference>
<dbReference type="SUPFAM" id="SSF52540">
    <property type="entry name" value="P-loop containing nucleoside triphosphate hydrolases"/>
    <property type="match status" value="1"/>
</dbReference>
<accession>A0AAD9NVL6</accession>
<keyword evidence="2" id="KW-1185">Reference proteome</keyword>
<protein>
    <recommendedName>
        <fullName evidence="3">Sulfotransferase</fullName>
    </recommendedName>
</protein>
<gene>
    <name evidence="1" type="ORF">NP493_344g02022</name>
</gene>
<evidence type="ECO:0008006" key="3">
    <source>
        <dbReference type="Google" id="ProtNLM"/>
    </source>
</evidence>
<dbReference type="InterPro" id="IPR027417">
    <property type="entry name" value="P-loop_NTPase"/>
</dbReference>
<dbReference type="GO" id="GO:0006044">
    <property type="term" value="P:N-acetylglucosamine metabolic process"/>
    <property type="evidence" value="ECO:0007669"/>
    <property type="project" value="TreeGrafter"/>
</dbReference>
<dbReference type="PANTHER" id="PTHR10704:SF44">
    <property type="entry name" value="LD35051P-RELATED"/>
    <property type="match status" value="1"/>
</dbReference>
<dbReference type="PANTHER" id="PTHR10704">
    <property type="entry name" value="CARBOHYDRATE SULFOTRANSFERASE"/>
    <property type="match status" value="1"/>
</dbReference>
<comment type="caution">
    <text evidence="1">The sequence shown here is derived from an EMBL/GenBank/DDBJ whole genome shotgun (WGS) entry which is preliminary data.</text>
</comment>
<dbReference type="Proteomes" id="UP001209878">
    <property type="component" value="Unassembled WGS sequence"/>
</dbReference>
<dbReference type="AlphaFoldDB" id="A0AAD9NVL6"/>
<evidence type="ECO:0000313" key="1">
    <source>
        <dbReference type="EMBL" id="KAK2182633.1"/>
    </source>
</evidence>
<dbReference type="Pfam" id="PF13469">
    <property type="entry name" value="Sulfotransfer_3"/>
    <property type="match status" value="1"/>
</dbReference>
<dbReference type="Gene3D" id="3.40.50.300">
    <property type="entry name" value="P-loop containing nucleotide triphosphate hydrolases"/>
    <property type="match status" value="1"/>
</dbReference>